<dbReference type="SUPFAM" id="SSF88946">
    <property type="entry name" value="Sigma2 domain of RNA polymerase sigma factors"/>
    <property type="match status" value="1"/>
</dbReference>
<dbReference type="OrthoDB" id="9150024at2"/>
<evidence type="ECO:0000256" key="3">
    <source>
        <dbReference type="ARBA" id="ARBA00023082"/>
    </source>
</evidence>
<dbReference type="CDD" id="cd06171">
    <property type="entry name" value="Sigma70_r4"/>
    <property type="match status" value="1"/>
</dbReference>
<dbReference type="InterPro" id="IPR036388">
    <property type="entry name" value="WH-like_DNA-bd_sf"/>
</dbReference>
<keyword evidence="2" id="KW-0805">Transcription regulation</keyword>
<feature type="domain" description="RNA polymerase sigma factor 70 region 4 type 2" evidence="6">
    <location>
        <begin position="123"/>
        <end position="175"/>
    </location>
</feature>
<sequence length="191" mass="22450">MDMELKKWDAMRGGDGEAFAWLYAKYFKLLYNYGRKIGAGDAALQDAIHDLFVDLWRFRDNLSETTSVRFYLYRSIRRRLVRNDTSRSFFTADGIVIEDALQVSTPSLEENLIDEEKQNQRLNRLKKLLNDLTPRQYEALVLRFYDELSFEDIGSILQVNEQSARNLVQRGLAQMKQYAKYVISLCCLFLF</sequence>
<dbReference type="Pfam" id="PF08281">
    <property type="entry name" value="Sigma70_r4_2"/>
    <property type="match status" value="1"/>
</dbReference>
<dbReference type="EMBL" id="FQWQ01000005">
    <property type="protein sequence ID" value="SHH89686.1"/>
    <property type="molecule type" value="Genomic_DNA"/>
</dbReference>
<dbReference type="Proteomes" id="UP000184212">
    <property type="component" value="Unassembled WGS sequence"/>
</dbReference>
<dbReference type="STRING" id="947013.SAMN04488109_5909"/>
<comment type="similarity">
    <text evidence="1">Belongs to the sigma-70 factor family. ECF subfamily.</text>
</comment>
<evidence type="ECO:0000256" key="1">
    <source>
        <dbReference type="ARBA" id="ARBA00010641"/>
    </source>
</evidence>
<dbReference type="PANTHER" id="PTHR43133">
    <property type="entry name" value="RNA POLYMERASE ECF-TYPE SIGMA FACTO"/>
    <property type="match status" value="1"/>
</dbReference>
<organism evidence="7 8">
    <name type="scientific">Chryseolinea serpens</name>
    <dbReference type="NCBI Taxonomy" id="947013"/>
    <lineage>
        <taxon>Bacteria</taxon>
        <taxon>Pseudomonadati</taxon>
        <taxon>Bacteroidota</taxon>
        <taxon>Cytophagia</taxon>
        <taxon>Cytophagales</taxon>
        <taxon>Fulvivirgaceae</taxon>
        <taxon>Chryseolinea</taxon>
    </lineage>
</organism>
<keyword evidence="8" id="KW-1185">Reference proteome</keyword>
<dbReference type="AlphaFoldDB" id="A0A1M5WQ18"/>
<name>A0A1M5WQ18_9BACT</name>
<dbReference type="PANTHER" id="PTHR43133:SF46">
    <property type="entry name" value="RNA POLYMERASE SIGMA-70 FACTOR ECF SUBFAMILY"/>
    <property type="match status" value="1"/>
</dbReference>
<accession>A0A1M5WQ18</accession>
<evidence type="ECO:0000256" key="2">
    <source>
        <dbReference type="ARBA" id="ARBA00023015"/>
    </source>
</evidence>
<dbReference type="InterPro" id="IPR007627">
    <property type="entry name" value="RNA_pol_sigma70_r2"/>
</dbReference>
<evidence type="ECO:0000313" key="7">
    <source>
        <dbReference type="EMBL" id="SHH89686.1"/>
    </source>
</evidence>
<protein>
    <submittedName>
        <fullName evidence="7">RNA polymerase sigma-70 factor, ECF subfamily</fullName>
    </submittedName>
</protein>
<dbReference type="InterPro" id="IPR013324">
    <property type="entry name" value="RNA_pol_sigma_r3/r4-like"/>
</dbReference>
<dbReference type="InterPro" id="IPR013325">
    <property type="entry name" value="RNA_pol_sigma_r2"/>
</dbReference>
<dbReference type="Gene3D" id="1.10.10.10">
    <property type="entry name" value="Winged helix-like DNA-binding domain superfamily/Winged helix DNA-binding domain"/>
    <property type="match status" value="1"/>
</dbReference>
<dbReference type="InterPro" id="IPR013249">
    <property type="entry name" value="RNA_pol_sigma70_r4_t2"/>
</dbReference>
<dbReference type="SUPFAM" id="SSF88659">
    <property type="entry name" value="Sigma3 and sigma4 domains of RNA polymerase sigma factors"/>
    <property type="match status" value="1"/>
</dbReference>
<evidence type="ECO:0000256" key="4">
    <source>
        <dbReference type="ARBA" id="ARBA00023163"/>
    </source>
</evidence>
<dbReference type="GO" id="GO:0003677">
    <property type="term" value="F:DNA binding"/>
    <property type="evidence" value="ECO:0007669"/>
    <property type="project" value="InterPro"/>
</dbReference>
<proteinExistence type="inferred from homology"/>
<dbReference type="NCBIfam" id="TIGR02937">
    <property type="entry name" value="sigma70-ECF"/>
    <property type="match status" value="1"/>
</dbReference>
<gene>
    <name evidence="7" type="ORF">SAMN04488109_5909</name>
</gene>
<keyword evidence="4" id="KW-0804">Transcription</keyword>
<evidence type="ECO:0000259" key="5">
    <source>
        <dbReference type="Pfam" id="PF04542"/>
    </source>
</evidence>
<reference evidence="7 8" key="1">
    <citation type="submission" date="2016-11" db="EMBL/GenBank/DDBJ databases">
        <authorList>
            <person name="Jaros S."/>
            <person name="Januszkiewicz K."/>
            <person name="Wedrychowicz H."/>
        </authorList>
    </citation>
    <scope>NUCLEOTIDE SEQUENCE [LARGE SCALE GENOMIC DNA]</scope>
    <source>
        <strain evidence="7 8">DSM 24574</strain>
    </source>
</reference>
<dbReference type="Gene3D" id="1.10.1740.10">
    <property type="match status" value="1"/>
</dbReference>
<evidence type="ECO:0000259" key="6">
    <source>
        <dbReference type="Pfam" id="PF08281"/>
    </source>
</evidence>
<dbReference type="Pfam" id="PF04542">
    <property type="entry name" value="Sigma70_r2"/>
    <property type="match status" value="1"/>
</dbReference>
<dbReference type="GO" id="GO:0006352">
    <property type="term" value="P:DNA-templated transcription initiation"/>
    <property type="evidence" value="ECO:0007669"/>
    <property type="project" value="InterPro"/>
</dbReference>
<dbReference type="InterPro" id="IPR014284">
    <property type="entry name" value="RNA_pol_sigma-70_dom"/>
</dbReference>
<evidence type="ECO:0000313" key="8">
    <source>
        <dbReference type="Proteomes" id="UP000184212"/>
    </source>
</evidence>
<keyword evidence="3" id="KW-0731">Sigma factor</keyword>
<dbReference type="InterPro" id="IPR039425">
    <property type="entry name" value="RNA_pol_sigma-70-like"/>
</dbReference>
<feature type="domain" description="RNA polymerase sigma-70 region 2" evidence="5">
    <location>
        <begin position="22"/>
        <end position="82"/>
    </location>
</feature>
<dbReference type="GO" id="GO:0016987">
    <property type="term" value="F:sigma factor activity"/>
    <property type="evidence" value="ECO:0007669"/>
    <property type="project" value="UniProtKB-KW"/>
</dbReference>